<dbReference type="EMBL" id="JALNTZ010000002">
    <property type="protein sequence ID" value="KAJ3664288.1"/>
    <property type="molecule type" value="Genomic_DNA"/>
</dbReference>
<organism evidence="1 2">
    <name type="scientific">Zophobas morio</name>
    <dbReference type="NCBI Taxonomy" id="2755281"/>
    <lineage>
        <taxon>Eukaryota</taxon>
        <taxon>Metazoa</taxon>
        <taxon>Ecdysozoa</taxon>
        <taxon>Arthropoda</taxon>
        <taxon>Hexapoda</taxon>
        <taxon>Insecta</taxon>
        <taxon>Pterygota</taxon>
        <taxon>Neoptera</taxon>
        <taxon>Endopterygota</taxon>
        <taxon>Coleoptera</taxon>
        <taxon>Polyphaga</taxon>
        <taxon>Cucujiformia</taxon>
        <taxon>Tenebrionidae</taxon>
        <taxon>Zophobas</taxon>
    </lineage>
</organism>
<protein>
    <submittedName>
        <fullName evidence="1">Uncharacterized protein</fullName>
    </submittedName>
</protein>
<evidence type="ECO:0000313" key="1">
    <source>
        <dbReference type="EMBL" id="KAJ3664288.1"/>
    </source>
</evidence>
<reference evidence="1" key="1">
    <citation type="journal article" date="2023" name="G3 (Bethesda)">
        <title>Whole genome assemblies of Zophobas morio and Tenebrio molitor.</title>
        <authorList>
            <person name="Kaur S."/>
            <person name="Stinson S.A."/>
            <person name="diCenzo G.C."/>
        </authorList>
    </citation>
    <scope>NUCLEOTIDE SEQUENCE</scope>
    <source>
        <strain evidence="1">QUZm001</strain>
    </source>
</reference>
<dbReference type="Proteomes" id="UP001168821">
    <property type="component" value="Unassembled WGS sequence"/>
</dbReference>
<name>A0AA38IV52_9CUCU</name>
<proteinExistence type="predicted"/>
<keyword evidence="2" id="KW-1185">Reference proteome</keyword>
<sequence length="88" mass="10431">MLVVIFEGIGRSKILHIDGPGLKLQLRKNSLRRKDTSISRRFWKNGRSYRKMRPKLTAKIFWKTDFGERNRNIQHIDIPTVSPQLQEN</sequence>
<dbReference type="AlphaFoldDB" id="A0AA38IV52"/>
<gene>
    <name evidence="1" type="ORF">Zmor_008470</name>
</gene>
<accession>A0AA38IV52</accession>
<comment type="caution">
    <text evidence="1">The sequence shown here is derived from an EMBL/GenBank/DDBJ whole genome shotgun (WGS) entry which is preliminary data.</text>
</comment>
<evidence type="ECO:0000313" key="2">
    <source>
        <dbReference type="Proteomes" id="UP001168821"/>
    </source>
</evidence>